<dbReference type="InterPro" id="IPR031127">
    <property type="entry name" value="E3_UB_ligase_RBR"/>
</dbReference>
<dbReference type="GeneID" id="68095930"/>
<dbReference type="Gene3D" id="3.30.40.10">
    <property type="entry name" value="Zinc/RING finger domain, C3HC4 (zinc finger)"/>
    <property type="match status" value="1"/>
</dbReference>
<dbReference type="Pfam" id="PF01485">
    <property type="entry name" value="IBR"/>
    <property type="match status" value="1"/>
</dbReference>
<reference evidence="10 11" key="1">
    <citation type="journal article" date="2018" name="BMC Genomics">
        <title>The genome of Naegleria lovaniensis, the basis for a comparative approach to unravel pathogenicity factors of the human pathogenic amoeba N. fowleri.</title>
        <authorList>
            <person name="Liechti N."/>
            <person name="Schurch N."/>
            <person name="Bruggmann R."/>
            <person name="Wittwer M."/>
        </authorList>
    </citation>
    <scope>NUCLEOTIDE SEQUENCE [LARGE SCALE GENOMIC DNA]</scope>
    <source>
        <strain evidence="10 11">ATCC 30569</strain>
    </source>
</reference>
<evidence type="ECO:0000256" key="7">
    <source>
        <dbReference type="ARBA" id="ARBA00022786"/>
    </source>
</evidence>
<keyword evidence="8" id="KW-0862">Zinc</keyword>
<evidence type="ECO:0000256" key="1">
    <source>
        <dbReference type="ARBA" id="ARBA00001798"/>
    </source>
</evidence>
<dbReference type="RefSeq" id="XP_044549653.1">
    <property type="nucleotide sequence ID" value="XM_044693007.1"/>
</dbReference>
<dbReference type="PANTHER" id="PTHR11685">
    <property type="entry name" value="RBR FAMILY RING FINGER AND IBR DOMAIN-CONTAINING"/>
    <property type="match status" value="1"/>
</dbReference>
<evidence type="ECO:0000256" key="4">
    <source>
        <dbReference type="ARBA" id="ARBA00022723"/>
    </source>
</evidence>
<dbReference type="PROSITE" id="PS51873">
    <property type="entry name" value="TRIAD"/>
    <property type="match status" value="1"/>
</dbReference>
<keyword evidence="7" id="KW-0833">Ubl conjugation pathway</keyword>
<evidence type="ECO:0000313" key="10">
    <source>
        <dbReference type="EMBL" id="KAG2385660.1"/>
    </source>
</evidence>
<evidence type="ECO:0000256" key="8">
    <source>
        <dbReference type="ARBA" id="ARBA00022833"/>
    </source>
</evidence>
<evidence type="ECO:0000256" key="6">
    <source>
        <dbReference type="ARBA" id="ARBA00022771"/>
    </source>
</evidence>
<dbReference type="InterPro" id="IPR013083">
    <property type="entry name" value="Znf_RING/FYVE/PHD"/>
</dbReference>
<dbReference type="SMART" id="SM00647">
    <property type="entry name" value="IBR"/>
    <property type="match status" value="1"/>
</dbReference>
<sequence>MYQRPFSYMSNQQQQQPVIIDRSVGSSSKTANSNMTQTECTICTDEFSISPLVIHPCTECTKRTVCDSCLVNYLDERINNNNFRQIHCIDDNCQAVLDSTRIFEYLKQLGGQRELQLVQRYDRFLLNTFMSSQDGFIWCQHNCGNGQIHYEKENAPIVTCNTCHRKSCFVHKTIWHEGMTCAEFDSDRNGDAKSKQHFLENANRVYRSCPGCGVVIEKNGGCDHMNCTQCGRRYNWSESSYKQKL</sequence>
<keyword evidence="4" id="KW-0479">Metal-binding</keyword>
<dbReference type="Pfam" id="PF22191">
    <property type="entry name" value="IBR_1"/>
    <property type="match status" value="1"/>
</dbReference>
<evidence type="ECO:0000259" key="9">
    <source>
        <dbReference type="PROSITE" id="PS51873"/>
    </source>
</evidence>
<gene>
    <name evidence="10" type="ORF">C9374_003475</name>
</gene>
<evidence type="ECO:0000256" key="2">
    <source>
        <dbReference type="ARBA" id="ARBA00012251"/>
    </source>
</evidence>
<dbReference type="EMBL" id="PYSW02000018">
    <property type="protein sequence ID" value="KAG2385660.1"/>
    <property type="molecule type" value="Genomic_DNA"/>
</dbReference>
<dbReference type="InterPro" id="IPR002867">
    <property type="entry name" value="IBR_dom"/>
</dbReference>
<protein>
    <recommendedName>
        <fullName evidence="2">RBR-type E3 ubiquitin transferase</fullName>
        <ecNumber evidence="2">2.3.2.31</ecNumber>
    </recommendedName>
</protein>
<proteinExistence type="predicted"/>
<comment type="catalytic activity">
    <reaction evidence="1">
        <text>[E2 ubiquitin-conjugating enzyme]-S-ubiquitinyl-L-cysteine + [acceptor protein]-L-lysine = [E2 ubiquitin-conjugating enzyme]-L-cysteine + [acceptor protein]-N(6)-ubiquitinyl-L-lysine.</text>
        <dbReference type="EC" id="2.3.2.31"/>
    </reaction>
</comment>
<dbReference type="GO" id="GO:0008270">
    <property type="term" value="F:zinc ion binding"/>
    <property type="evidence" value="ECO:0007669"/>
    <property type="project" value="UniProtKB-KW"/>
</dbReference>
<organism evidence="10 11">
    <name type="scientific">Naegleria lovaniensis</name>
    <name type="common">Amoeba</name>
    <dbReference type="NCBI Taxonomy" id="51637"/>
    <lineage>
        <taxon>Eukaryota</taxon>
        <taxon>Discoba</taxon>
        <taxon>Heterolobosea</taxon>
        <taxon>Tetramitia</taxon>
        <taxon>Eutetramitia</taxon>
        <taxon>Vahlkampfiidae</taxon>
        <taxon>Naegleria</taxon>
    </lineage>
</organism>
<dbReference type="GO" id="GO:0061630">
    <property type="term" value="F:ubiquitin protein ligase activity"/>
    <property type="evidence" value="ECO:0007669"/>
    <property type="project" value="UniProtKB-EC"/>
</dbReference>
<dbReference type="GO" id="GO:0016567">
    <property type="term" value="P:protein ubiquitination"/>
    <property type="evidence" value="ECO:0007669"/>
    <property type="project" value="InterPro"/>
</dbReference>
<keyword evidence="5" id="KW-0677">Repeat</keyword>
<keyword evidence="3" id="KW-0808">Transferase</keyword>
<keyword evidence="6" id="KW-0863">Zinc-finger</keyword>
<accession>A0AA88KJI3</accession>
<dbReference type="Proteomes" id="UP000816034">
    <property type="component" value="Unassembled WGS sequence"/>
</dbReference>
<name>A0AA88KJI3_NAELO</name>
<feature type="domain" description="RING-type" evidence="9">
    <location>
        <begin position="36"/>
        <end position="245"/>
    </location>
</feature>
<dbReference type="SUPFAM" id="SSF57850">
    <property type="entry name" value="RING/U-box"/>
    <property type="match status" value="3"/>
</dbReference>
<evidence type="ECO:0000256" key="5">
    <source>
        <dbReference type="ARBA" id="ARBA00022737"/>
    </source>
</evidence>
<dbReference type="InterPro" id="IPR044066">
    <property type="entry name" value="TRIAD_supradom"/>
</dbReference>
<evidence type="ECO:0000256" key="3">
    <source>
        <dbReference type="ARBA" id="ARBA00022679"/>
    </source>
</evidence>
<dbReference type="CDD" id="cd20335">
    <property type="entry name" value="BRcat_RBR"/>
    <property type="match status" value="1"/>
</dbReference>
<dbReference type="CDD" id="cd20336">
    <property type="entry name" value="Rcat_RBR"/>
    <property type="match status" value="1"/>
</dbReference>
<dbReference type="AlphaFoldDB" id="A0AA88KJI3"/>
<keyword evidence="11" id="KW-1185">Reference proteome</keyword>
<dbReference type="EC" id="2.3.2.31" evidence="2"/>
<comment type="caution">
    <text evidence="10">The sequence shown here is derived from an EMBL/GenBank/DDBJ whole genome shotgun (WGS) entry which is preliminary data.</text>
</comment>
<dbReference type="Gene3D" id="1.20.120.1750">
    <property type="match status" value="1"/>
</dbReference>
<evidence type="ECO:0000313" key="11">
    <source>
        <dbReference type="Proteomes" id="UP000816034"/>
    </source>
</evidence>